<reference evidence="2 3" key="1">
    <citation type="submission" date="2014-06" db="EMBL/GenBank/DDBJ databases">
        <title>Evolutionary Origins and Diversification of the Mycorrhizal Mutualists.</title>
        <authorList>
            <consortium name="DOE Joint Genome Institute"/>
            <consortium name="Mycorrhizal Genomics Consortium"/>
            <person name="Kohler A."/>
            <person name="Kuo A."/>
            <person name="Nagy L.G."/>
            <person name="Floudas D."/>
            <person name="Copeland A."/>
            <person name="Barry K.W."/>
            <person name="Cichocki N."/>
            <person name="Veneault-Fourrey C."/>
            <person name="LaButti K."/>
            <person name="Lindquist E.A."/>
            <person name="Lipzen A."/>
            <person name="Lundell T."/>
            <person name="Morin E."/>
            <person name="Murat C."/>
            <person name="Riley R."/>
            <person name="Ohm R."/>
            <person name="Sun H."/>
            <person name="Tunlid A."/>
            <person name="Henrissat B."/>
            <person name="Grigoriev I.V."/>
            <person name="Hibbett D.S."/>
            <person name="Martin F."/>
        </authorList>
    </citation>
    <scope>NUCLEOTIDE SEQUENCE [LARGE SCALE GENOMIC DNA]</scope>
    <source>
        <strain evidence="2 3">SS14</strain>
    </source>
</reference>
<feature type="region of interest" description="Disordered" evidence="1">
    <location>
        <begin position="141"/>
        <end position="213"/>
    </location>
</feature>
<gene>
    <name evidence="2" type="ORF">M422DRAFT_272212</name>
</gene>
<name>A0A0C9TC14_SPHS4</name>
<organism evidence="2 3">
    <name type="scientific">Sphaerobolus stellatus (strain SS14)</name>
    <dbReference type="NCBI Taxonomy" id="990650"/>
    <lineage>
        <taxon>Eukaryota</taxon>
        <taxon>Fungi</taxon>
        <taxon>Dikarya</taxon>
        <taxon>Basidiomycota</taxon>
        <taxon>Agaricomycotina</taxon>
        <taxon>Agaricomycetes</taxon>
        <taxon>Phallomycetidae</taxon>
        <taxon>Geastrales</taxon>
        <taxon>Sphaerobolaceae</taxon>
        <taxon>Sphaerobolus</taxon>
    </lineage>
</organism>
<dbReference type="Proteomes" id="UP000054279">
    <property type="component" value="Unassembled WGS sequence"/>
</dbReference>
<feature type="compositionally biased region" description="Basic and acidic residues" evidence="1">
    <location>
        <begin position="149"/>
        <end position="160"/>
    </location>
</feature>
<evidence type="ECO:0000313" key="2">
    <source>
        <dbReference type="EMBL" id="KIJ26703.1"/>
    </source>
</evidence>
<proteinExistence type="predicted"/>
<protein>
    <submittedName>
        <fullName evidence="2">Uncharacterized protein</fullName>
    </submittedName>
</protein>
<feature type="compositionally biased region" description="Gly residues" evidence="1">
    <location>
        <begin position="193"/>
        <end position="213"/>
    </location>
</feature>
<dbReference type="AlphaFoldDB" id="A0A0C9TC14"/>
<keyword evidence="3" id="KW-1185">Reference proteome</keyword>
<dbReference type="EMBL" id="KN837360">
    <property type="protein sequence ID" value="KIJ26703.1"/>
    <property type="molecule type" value="Genomic_DNA"/>
</dbReference>
<evidence type="ECO:0000313" key="3">
    <source>
        <dbReference type="Proteomes" id="UP000054279"/>
    </source>
</evidence>
<feature type="compositionally biased region" description="Low complexity" evidence="1">
    <location>
        <begin position="173"/>
        <end position="192"/>
    </location>
</feature>
<accession>A0A0C9TC14</accession>
<evidence type="ECO:0000256" key="1">
    <source>
        <dbReference type="SAM" id="MobiDB-lite"/>
    </source>
</evidence>
<sequence>MFSYEVILAHILGEMTADWRSKTLNDYAYRLASIRHPRQYPNAGQLSVHNASDRAIFNEVYKEIGYDTDLKENDWVTIHKNAVHTLPHTTMHYVHGVELIKIEEDGNILEPDVKWIEGDREKLTEEETMIVFVGALEKKKKEKKKKEKKEKEKETTKEKGLPQQELPMGDEGSVQVTSPLSSTTSPLVRGSDSAGGGEGSARGLGSGTGSGGN</sequence>
<dbReference type="HOGENOM" id="CLU_1295132_0_0_1"/>